<evidence type="ECO:0000313" key="1">
    <source>
        <dbReference type="EMBL" id="AVP99539.1"/>
    </source>
</evidence>
<dbReference type="GO" id="GO:0015562">
    <property type="term" value="F:efflux transmembrane transporter activity"/>
    <property type="evidence" value="ECO:0007669"/>
    <property type="project" value="InterPro"/>
</dbReference>
<dbReference type="SUPFAM" id="SSF56954">
    <property type="entry name" value="Outer membrane efflux proteins (OEP)"/>
    <property type="match status" value="1"/>
</dbReference>
<dbReference type="EMBL" id="CP027860">
    <property type="protein sequence ID" value="AVP99539.1"/>
    <property type="molecule type" value="Genomic_DNA"/>
</dbReference>
<proteinExistence type="predicted"/>
<gene>
    <name evidence="1" type="ORF">C7S18_21220</name>
</gene>
<sequence length="478" mass="52093">MRSELGRPWLLAMLLAGVLPLLSACAGMTSETLRAPVQEALTDRIGAPVDLPDTDVTIKPDAGAGVISRVDAVQRALRVHPEVRQKLAALGYTEADVSEAFRIGNPAINVTRLHGDAGAELTRALSLSLTDLLTLRDRRRLGLLSKDATLAETAQALLDIATAVESAWFQAVAAAQSATLKQAIRKASRHSADLADRMVEAGTLRASEAAEFRAEAAAAAIAATRGEAERLEARLQLANWLMLPVDGDWTVPDSLPMPTMLPWSTNELTALARHERLDLQALQHRRDLAAEALKSAKRWRWLGSFELEGERESSTGESDRLGGSLHLELPIFSQGQANIQRADAALTEADAALQRAQFQLDGQIQVSRSKVLNTFEIARVYRQVLLPNRERVVAGKQADVNFMLDGVFELLAVRAAEFAAYGEYLEAVRDYWLARTTLRAELGGRWPDASAFAETDGSAINLQSLFPEPTRDAHADHH</sequence>
<dbReference type="Proteomes" id="UP000241074">
    <property type="component" value="Chromosome"/>
</dbReference>
<dbReference type="PROSITE" id="PS51257">
    <property type="entry name" value="PROKAR_LIPOPROTEIN"/>
    <property type="match status" value="1"/>
</dbReference>
<reference evidence="1 2" key="1">
    <citation type="submission" date="2018-03" db="EMBL/GenBank/DDBJ databases">
        <title>Ahniella affigens gen. nov., sp. nov., a gammaproteobacterium isolated from sandy soil near a stream.</title>
        <authorList>
            <person name="Ko Y."/>
            <person name="Kim J.-H."/>
        </authorList>
    </citation>
    <scope>NUCLEOTIDE SEQUENCE [LARGE SCALE GENOMIC DNA]</scope>
    <source>
        <strain evidence="1 2">D13</strain>
    </source>
</reference>
<evidence type="ECO:0000313" key="2">
    <source>
        <dbReference type="Proteomes" id="UP000241074"/>
    </source>
</evidence>
<protein>
    <recommendedName>
        <fullName evidence="3">TolC family protein</fullName>
    </recommendedName>
</protein>
<dbReference type="KEGG" id="xba:C7S18_21220"/>
<keyword evidence="2" id="KW-1185">Reference proteome</keyword>
<dbReference type="Gene3D" id="1.20.1600.10">
    <property type="entry name" value="Outer membrane efflux proteins (OEP)"/>
    <property type="match status" value="1"/>
</dbReference>
<dbReference type="InterPro" id="IPR010131">
    <property type="entry name" value="MdtP/NodT-like"/>
</dbReference>
<organism evidence="1 2">
    <name type="scientific">Ahniella affigens</name>
    <dbReference type="NCBI Taxonomy" id="2021234"/>
    <lineage>
        <taxon>Bacteria</taxon>
        <taxon>Pseudomonadati</taxon>
        <taxon>Pseudomonadota</taxon>
        <taxon>Gammaproteobacteria</taxon>
        <taxon>Lysobacterales</taxon>
        <taxon>Rhodanobacteraceae</taxon>
        <taxon>Ahniella</taxon>
    </lineage>
</organism>
<dbReference type="OrthoDB" id="237412at2"/>
<evidence type="ECO:0008006" key="3">
    <source>
        <dbReference type="Google" id="ProtNLM"/>
    </source>
</evidence>
<dbReference type="PANTHER" id="PTHR30203">
    <property type="entry name" value="OUTER MEMBRANE CATION EFFLUX PROTEIN"/>
    <property type="match status" value="1"/>
</dbReference>
<accession>A0A2P1PXG5</accession>
<reference evidence="1 2" key="2">
    <citation type="submission" date="2018-03" db="EMBL/GenBank/DDBJ databases">
        <authorList>
            <person name="Keele B.F."/>
        </authorList>
    </citation>
    <scope>NUCLEOTIDE SEQUENCE [LARGE SCALE GENOMIC DNA]</scope>
    <source>
        <strain evidence="1 2">D13</strain>
    </source>
</reference>
<name>A0A2P1PXG5_9GAMM</name>
<dbReference type="PANTHER" id="PTHR30203:SF24">
    <property type="entry name" value="BLR4935 PROTEIN"/>
    <property type="match status" value="1"/>
</dbReference>
<dbReference type="AlphaFoldDB" id="A0A2P1PXG5"/>